<dbReference type="InterPro" id="IPR025470">
    <property type="entry name" value="DUF4321"/>
</dbReference>
<reference evidence="2 3" key="1">
    <citation type="submission" date="2019-08" db="EMBL/GenBank/DDBJ databases">
        <title>Calorimonas adulescens gen. nov., sp. nov., an anaerobic thermophilic bacterium from Sakhalin hot spring.</title>
        <authorList>
            <person name="Khomyakova M.A."/>
            <person name="Merkel A.Y."/>
            <person name="Novikov A."/>
            <person name="Bonch-Osmolovskaya E.A."/>
            <person name="Slobodkin A.I."/>
        </authorList>
    </citation>
    <scope>NUCLEOTIDE SEQUENCE [LARGE SCALE GENOMIC DNA]</scope>
    <source>
        <strain evidence="2 3">A05MB</strain>
    </source>
</reference>
<evidence type="ECO:0000256" key="1">
    <source>
        <dbReference type="SAM" id="Phobius"/>
    </source>
</evidence>
<dbReference type="Pfam" id="PF14209">
    <property type="entry name" value="DUF4321"/>
    <property type="match status" value="1"/>
</dbReference>
<name>A0A5D8QDL8_9THEO</name>
<protein>
    <submittedName>
        <fullName evidence="2">DUF4321 domain-containing protein</fullName>
    </submittedName>
</protein>
<feature type="transmembrane region" description="Helical" evidence="1">
    <location>
        <begin position="7"/>
        <end position="25"/>
    </location>
</feature>
<organism evidence="2 3">
    <name type="scientific">Calorimonas adulescens</name>
    <dbReference type="NCBI Taxonomy" id="2606906"/>
    <lineage>
        <taxon>Bacteria</taxon>
        <taxon>Bacillati</taxon>
        <taxon>Bacillota</taxon>
        <taxon>Clostridia</taxon>
        <taxon>Thermoanaerobacterales</taxon>
        <taxon>Thermoanaerobacteraceae</taxon>
        <taxon>Calorimonas</taxon>
    </lineage>
</organism>
<keyword evidence="1" id="KW-1133">Transmembrane helix</keyword>
<dbReference type="Proteomes" id="UP000322976">
    <property type="component" value="Unassembled WGS sequence"/>
</dbReference>
<proteinExistence type="predicted"/>
<dbReference type="EMBL" id="VTPS01000007">
    <property type="protein sequence ID" value="TZE82249.1"/>
    <property type="molecule type" value="Genomic_DNA"/>
</dbReference>
<gene>
    <name evidence="2" type="ORF">FWJ32_05685</name>
</gene>
<keyword evidence="1" id="KW-0472">Membrane</keyword>
<evidence type="ECO:0000313" key="2">
    <source>
        <dbReference type="EMBL" id="TZE82249.1"/>
    </source>
</evidence>
<feature type="transmembrane region" description="Helical" evidence="1">
    <location>
        <begin position="58"/>
        <end position="82"/>
    </location>
</feature>
<comment type="caution">
    <text evidence="2">The sequence shown here is derived from an EMBL/GenBank/DDBJ whole genome shotgun (WGS) entry which is preliminary data.</text>
</comment>
<sequence length="84" mass="9465">MRRNKSLWYLVALVLIFAVIGSFLGEFLSGWVPALGKAQTLAFRIPINIVLNVLNLEFLLALSLKINLLSVAGMLLGIYIYYHR</sequence>
<dbReference type="RefSeq" id="WP_149545008.1">
    <property type="nucleotide sequence ID" value="NZ_VTPS01000007.1"/>
</dbReference>
<keyword evidence="3" id="KW-1185">Reference proteome</keyword>
<keyword evidence="1" id="KW-0812">Transmembrane</keyword>
<evidence type="ECO:0000313" key="3">
    <source>
        <dbReference type="Proteomes" id="UP000322976"/>
    </source>
</evidence>
<dbReference type="AlphaFoldDB" id="A0A5D8QDL8"/>
<accession>A0A5D8QDL8</accession>